<evidence type="ECO:0000256" key="2">
    <source>
        <dbReference type="ARBA" id="ARBA00023002"/>
    </source>
</evidence>
<dbReference type="RefSeq" id="WP_018525816.1">
    <property type="nucleotide sequence ID" value="NZ_LPWH01000049.1"/>
</dbReference>
<gene>
    <name evidence="5" type="ORF">AU468_03935</name>
</gene>
<dbReference type="Gene3D" id="3.40.50.720">
    <property type="entry name" value="NAD(P)-binding Rossmann-like Domain"/>
    <property type="match status" value="1"/>
</dbReference>
<proteinExistence type="inferred from homology"/>
<dbReference type="InterPro" id="IPR036291">
    <property type="entry name" value="NAD(P)-bd_dom_sf"/>
</dbReference>
<keyword evidence="2" id="KW-0560">Oxidoreductase</keyword>
<dbReference type="EMBL" id="LPWH01000049">
    <property type="protein sequence ID" value="POR04132.1"/>
    <property type="molecule type" value="Genomic_DNA"/>
</dbReference>
<organism evidence="5 6">
    <name type="scientific">Alkalispirochaeta sphaeroplastigenens</name>
    <dbReference type="NCBI Taxonomy" id="1187066"/>
    <lineage>
        <taxon>Bacteria</taxon>
        <taxon>Pseudomonadati</taxon>
        <taxon>Spirochaetota</taxon>
        <taxon>Spirochaetia</taxon>
        <taxon>Spirochaetales</taxon>
        <taxon>Spirochaetaceae</taxon>
        <taxon>Alkalispirochaeta</taxon>
    </lineage>
</organism>
<dbReference type="InterPro" id="IPR002347">
    <property type="entry name" value="SDR_fam"/>
</dbReference>
<feature type="domain" description="Ketoreductase" evidence="4">
    <location>
        <begin position="5"/>
        <end position="196"/>
    </location>
</feature>
<reference evidence="6" key="1">
    <citation type="submission" date="2015-12" db="EMBL/GenBank/DDBJ databases">
        <authorList>
            <person name="Lodha T.D."/>
            <person name="Chintalapati S."/>
            <person name="Chintalapati V.R."/>
            <person name="Sravanthi T."/>
        </authorList>
    </citation>
    <scope>NUCLEOTIDE SEQUENCE [LARGE SCALE GENOMIC DNA]</scope>
    <source>
        <strain evidence="6">JC133</strain>
    </source>
</reference>
<evidence type="ECO:0000256" key="3">
    <source>
        <dbReference type="RuleBase" id="RU000363"/>
    </source>
</evidence>
<dbReference type="SUPFAM" id="SSF51735">
    <property type="entry name" value="NAD(P)-binding Rossmann-fold domains"/>
    <property type="match status" value="1"/>
</dbReference>
<name>A0A2S4JX86_9SPIO</name>
<dbReference type="SMART" id="SM00822">
    <property type="entry name" value="PKS_KR"/>
    <property type="match status" value="1"/>
</dbReference>
<comment type="similarity">
    <text evidence="1 3">Belongs to the short-chain dehydrogenases/reductases (SDR) family.</text>
</comment>
<dbReference type="CDD" id="cd05233">
    <property type="entry name" value="SDR_c"/>
    <property type="match status" value="1"/>
</dbReference>
<protein>
    <recommendedName>
        <fullName evidence="4">Ketoreductase domain-containing protein</fullName>
    </recommendedName>
</protein>
<keyword evidence="6" id="KW-1185">Reference proteome</keyword>
<evidence type="ECO:0000313" key="5">
    <source>
        <dbReference type="EMBL" id="POR04132.1"/>
    </source>
</evidence>
<dbReference type="PRINTS" id="PR00080">
    <property type="entry name" value="SDRFAMILY"/>
</dbReference>
<dbReference type="GO" id="GO:0016491">
    <property type="term" value="F:oxidoreductase activity"/>
    <property type="evidence" value="ECO:0007669"/>
    <property type="project" value="UniProtKB-KW"/>
</dbReference>
<evidence type="ECO:0000313" key="6">
    <source>
        <dbReference type="Proteomes" id="UP000237350"/>
    </source>
</evidence>
<comment type="caution">
    <text evidence="5">The sequence shown here is derived from an EMBL/GenBank/DDBJ whole genome shotgun (WGS) entry which is preliminary data.</text>
</comment>
<dbReference type="GO" id="GO:0016020">
    <property type="term" value="C:membrane"/>
    <property type="evidence" value="ECO:0007669"/>
    <property type="project" value="TreeGrafter"/>
</dbReference>
<dbReference type="InterPro" id="IPR057326">
    <property type="entry name" value="KR_dom"/>
</dbReference>
<accession>A0A2S4JX86</accession>
<evidence type="ECO:0000256" key="1">
    <source>
        <dbReference type="ARBA" id="ARBA00006484"/>
    </source>
</evidence>
<dbReference type="PIRSF" id="PIRSF000126">
    <property type="entry name" value="11-beta-HSD1"/>
    <property type="match status" value="1"/>
</dbReference>
<dbReference type="Pfam" id="PF00106">
    <property type="entry name" value="adh_short"/>
    <property type="match status" value="1"/>
</dbReference>
<dbReference type="PANTHER" id="PTHR44196:SF2">
    <property type="entry name" value="SHORT-CHAIN DEHYDROGENASE-RELATED"/>
    <property type="match status" value="1"/>
</dbReference>
<dbReference type="AlphaFoldDB" id="A0A2S4JX86"/>
<dbReference type="PRINTS" id="PR00081">
    <property type="entry name" value="GDHRDH"/>
</dbReference>
<dbReference type="PANTHER" id="PTHR44196">
    <property type="entry name" value="DEHYDROGENASE/REDUCTASE SDR FAMILY MEMBER 7B"/>
    <property type="match status" value="1"/>
</dbReference>
<dbReference type="Proteomes" id="UP000237350">
    <property type="component" value="Unassembled WGS sequence"/>
</dbReference>
<evidence type="ECO:0000259" key="4">
    <source>
        <dbReference type="SMART" id="SM00822"/>
    </source>
</evidence>
<sequence length="263" mass="28201">MTAPGWALITGATSGLGRALARRCALAGWDLVLVARRDALLQELEREITRELVERCTSRRIRLVCLDLSVPSAVDVLERSLADQGVDPGEIGLLINNAGVGDHGCFHELSRERIEQTIALNVCVVTQAIHRFLPRMKRGSTVCTVASVAAFTPGPLMAVYYASKAYALSLSESLAEEYRPRGVRFVAVCPGPFQSGFHAAAGIGSGGRLPTADAVAGRVMAAVRRGSAVVPVGGGAWLWALAGPRLPRWAARRIMHALQRRRS</sequence>